<reference evidence="3" key="1">
    <citation type="submission" date="2017-02" db="UniProtKB">
        <authorList>
            <consortium name="WormBaseParasite"/>
        </authorList>
    </citation>
    <scope>IDENTIFICATION</scope>
</reference>
<evidence type="ECO:0000313" key="2">
    <source>
        <dbReference type="Proteomes" id="UP000271162"/>
    </source>
</evidence>
<dbReference type="Proteomes" id="UP000271162">
    <property type="component" value="Unassembled WGS sequence"/>
</dbReference>
<reference evidence="1 2" key="2">
    <citation type="submission" date="2018-11" db="EMBL/GenBank/DDBJ databases">
        <authorList>
            <consortium name="Pathogen Informatics"/>
        </authorList>
    </citation>
    <scope>NUCLEOTIDE SEQUENCE [LARGE SCALE GENOMIC DNA]</scope>
</reference>
<dbReference type="AlphaFoldDB" id="A0A0N4Y009"/>
<organism evidence="3">
    <name type="scientific">Nippostrongylus brasiliensis</name>
    <name type="common">Rat hookworm</name>
    <dbReference type="NCBI Taxonomy" id="27835"/>
    <lineage>
        <taxon>Eukaryota</taxon>
        <taxon>Metazoa</taxon>
        <taxon>Ecdysozoa</taxon>
        <taxon>Nematoda</taxon>
        <taxon>Chromadorea</taxon>
        <taxon>Rhabditida</taxon>
        <taxon>Rhabditina</taxon>
        <taxon>Rhabditomorpha</taxon>
        <taxon>Strongyloidea</taxon>
        <taxon>Heligmosomidae</taxon>
        <taxon>Nippostrongylus</taxon>
    </lineage>
</organism>
<keyword evidence="2" id="KW-1185">Reference proteome</keyword>
<accession>A0A0N4Y009</accession>
<proteinExistence type="predicted"/>
<protein>
    <submittedName>
        <fullName evidence="3">Catenin alpha-3-like</fullName>
    </submittedName>
</protein>
<evidence type="ECO:0000313" key="1">
    <source>
        <dbReference type="EMBL" id="VDL72412.1"/>
    </source>
</evidence>
<name>A0A0N4Y009_NIPBR</name>
<evidence type="ECO:0000313" key="3">
    <source>
        <dbReference type="WBParaSite" id="NBR_0000882201-mRNA-1"/>
    </source>
</evidence>
<dbReference type="EMBL" id="UYSL01020056">
    <property type="protein sequence ID" value="VDL72412.1"/>
    <property type="molecule type" value="Genomic_DNA"/>
</dbReference>
<dbReference type="WBParaSite" id="NBR_0000882201-mRNA-1">
    <property type="protein sequence ID" value="NBR_0000882201-mRNA-1"/>
    <property type="gene ID" value="NBR_0000882201"/>
</dbReference>
<sequence length="139" mass="15391">MEALLLLEGDLAGRARRVLSEVNEILTKLLNGSTTIEAVFGPLKKALRKELSALVAAKSDCLFKNRDARCNIVYSDITYTTTQIIMAIMEAVTDKEKKSKIEFLVKGLLEPVQPGNATAQREYRVRLIGKQVLSVIGKK</sequence>
<gene>
    <name evidence="1" type="ORF">NBR_LOCUS8823</name>
</gene>